<feature type="compositionally biased region" description="Polar residues" evidence="1">
    <location>
        <begin position="41"/>
        <end position="50"/>
    </location>
</feature>
<name>A0AAV2CH04_9ROSI</name>
<sequence>MLVWNSRDDIYQAALRIERVDTAVHEEGILREGSLRNASSMLEWSGQPSQYRRRPSDTSSFGGTRSQTGSVRPGQTFNNRGLCNQCGRDHSKECRKPPRSTITVRSLCISPKNAPGEACKGWLSPSSLSGVV</sequence>
<dbReference type="EMBL" id="OZ034813">
    <property type="protein sequence ID" value="CAL1355593.1"/>
    <property type="molecule type" value="Genomic_DNA"/>
</dbReference>
<gene>
    <name evidence="2" type="ORF">LTRI10_LOCUS3346</name>
</gene>
<dbReference type="AlphaFoldDB" id="A0AAV2CH04"/>
<feature type="compositionally biased region" description="Polar residues" evidence="1">
    <location>
        <begin position="57"/>
        <end position="80"/>
    </location>
</feature>
<evidence type="ECO:0000256" key="1">
    <source>
        <dbReference type="SAM" id="MobiDB-lite"/>
    </source>
</evidence>
<protein>
    <submittedName>
        <fullName evidence="2">Uncharacterized protein</fullName>
    </submittedName>
</protein>
<organism evidence="2 3">
    <name type="scientific">Linum trigynum</name>
    <dbReference type="NCBI Taxonomy" id="586398"/>
    <lineage>
        <taxon>Eukaryota</taxon>
        <taxon>Viridiplantae</taxon>
        <taxon>Streptophyta</taxon>
        <taxon>Embryophyta</taxon>
        <taxon>Tracheophyta</taxon>
        <taxon>Spermatophyta</taxon>
        <taxon>Magnoliopsida</taxon>
        <taxon>eudicotyledons</taxon>
        <taxon>Gunneridae</taxon>
        <taxon>Pentapetalae</taxon>
        <taxon>rosids</taxon>
        <taxon>fabids</taxon>
        <taxon>Malpighiales</taxon>
        <taxon>Linaceae</taxon>
        <taxon>Linum</taxon>
    </lineage>
</organism>
<proteinExistence type="predicted"/>
<reference evidence="2 3" key="1">
    <citation type="submission" date="2024-04" db="EMBL/GenBank/DDBJ databases">
        <authorList>
            <person name="Fracassetti M."/>
        </authorList>
    </citation>
    <scope>NUCLEOTIDE SEQUENCE [LARGE SCALE GENOMIC DNA]</scope>
</reference>
<feature type="region of interest" description="Disordered" evidence="1">
    <location>
        <begin position="41"/>
        <end position="80"/>
    </location>
</feature>
<keyword evidence="3" id="KW-1185">Reference proteome</keyword>
<accession>A0AAV2CH04</accession>
<dbReference type="Proteomes" id="UP001497516">
    <property type="component" value="Chromosome 1"/>
</dbReference>
<evidence type="ECO:0000313" key="2">
    <source>
        <dbReference type="EMBL" id="CAL1355593.1"/>
    </source>
</evidence>
<evidence type="ECO:0000313" key="3">
    <source>
        <dbReference type="Proteomes" id="UP001497516"/>
    </source>
</evidence>